<feature type="compositionally biased region" description="Polar residues" evidence="1">
    <location>
        <begin position="46"/>
        <end position="72"/>
    </location>
</feature>
<dbReference type="Proteomes" id="UP000095287">
    <property type="component" value="Unplaced"/>
</dbReference>
<protein>
    <submittedName>
        <fullName evidence="3">YTH domain-containing protein</fullName>
    </submittedName>
</protein>
<reference evidence="3" key="1">
    <citation type="submission" date="2016-11" db="UniProtKB">
        <authorList>
            <consortium name="WormBaseParasite"/>
        </authorList>
    </citation>
    <scope>IDENTIFICATION</scope>
</reference>
<evidence type="ECO:0000256" key="1">
    <source>
        <dbReference type="SAM" id="MobiDB-lite"/>
    </source>
</evidence>
<dbReference type="AlphaFoldDB" id="A0A1I7YIP3"/>
<dbReference type="WBParaSite" id="L893_g167.t1">
    <property type="protein sequence ID" value="L893_g167.t1"/>
    <property type="gene ID" value="L893_g167"/>
</dbReference>
<evidence type="ECO:0000313" key="2">
    <source>
        <dbReference type="Proteomes" id="UP000095287"/>
    </source>
</evidence>
<accession>A0A1I7YIP3</accession>
<name>A0A1I7YIP3_9BILA</name>
<evidence type="ECO:0000313" key="3">
    <source>
        <dbReference type="WBParaSite" id="L893_g167.t1"/>
    </source>
</evidence>
<keyword evidence="2" id="KW-1185">Reference proteome</keyword>
<sequence length="90" mass="9988">MALFSKSSLVFIVKKRNEDILWLLLREHGVDLCMYLSKGQSEHDSQVYTSTSEGQSGVNGIRTTSAGKTQNPKGHVPLKVVEWASNDSNH</sequence>
<feature type="region of interest" description="Disordered" evidence="1">
    <location>
        <begin position="46"/>
        <end position="90"/>
    </location>
</feature>
<proteinExistence type="predicted"/>
<organism evidence="2 3">
    <name type="scientific">Steinernema glaseri</name>
    <dbReference type="NCBI Taxonomy" id="37863"/>
    <lineage>
        <taxon>Eukaryota</taxon>
        <taxon>Metazoa</taxon>
        <taxon>Ecdysozoa</taxon>
        <taxon>Nematoda</taxon>
        <taxon>Chromadorea</taxon>
        <taxon>Rhabditida</taxon>
        <taxon>Tylenchina</taxon>
        <taxon>Panagrolaimomorpha</taxon>
        <taxon>Strongyloidoidea</taxon>
        <taxon>Steinernematidae</taxon>
        <taxon>Steinernema</taxon>
    </lineage>
</organism>